<comment type="caution">
    <text evidence="2">The sequence shown here is derived from an EMBL/GenBank/DDBJ whole genome shotgun (WGS) entry which is preliminary data.</text>
</comment>
<protein>
    <submittedName>
        <fullName evidence="2">Uncharacterized protein</fullName>
    </submittedName>
</protein>
<dbReference type="AlphaFoldDB" id="A0A4Y2VT74"/>
<dbReference type="Proteomes" id="UP000499080">
    <property type="component" value="Unassembled WGS sequence"/>
</dbReference>
<organism evidence="2 3">
    <name type="scientific">Araneus ventricosus</name>
    <name type="common">Orbweaver spider</name>
    <name type="synonym">Epeira ventricosa</name>
    <dbReference type="NCBI Taxonomy" id="182803"/>
    <lineage>
        <taxon>Eukaryota</taxon>
        <taxon>Metazoa</taxon>
        <taxon>Ecdysozoa</taxon>
        <taxon>Arthropoda</taxon>
        <taxon>Chelicerata</taxon>
        <taxon>Arachnida</taxon>
        <taxon>Araneae</taxon>
        <taxon>Araneomorphae</taxon>
        <taxon>Entelegynae</taxon>
        <taxon>Araneoidea</taxon>
        <taxon>Araneidae</taxon>
        <taxon>Araneus</taxon>
    </lineage>
</organism>
<evidence type="ECO:0000313" key="2">
    <source>
        <dbReference type="EMBL" id="GBO27434.1"/>
    </source>
</evidence>
<keyword evidence="3" id="KW-1185">Reference proteome</keyword>
<evidence type="ECO:0000313" key="3">
    <source>
        <dbReference type="Proteomes" id="UP000499080"/>
    </source>
</evidence>
<name>A0A4Y2VT74_ARAVE</name>
<proteinExistence type="predicted"/>
<gene>
    <name evidence="2" type="ORF">AVEN_220913_1</name>
</gene>
<feature type="region of interest" description="Disordered" evidence="1">
    <location>
        <begin position="67"/>
        <end position="101"/>
    </location>
</feature>
<dbReference type="EMBL" id="BGPR01050435">
    <property type="protein sequence ID" value="GBO27434.1"/>
    <property type="molecule type" value="Genomic_DNA"/>
</dbReference>
<accession>A0A4Y2VT74</accession>
<evidence type="ECO:0000256" key="1">
    <source>
        <dbReference type="SAM" id="MobiDB-lite"/>
    </source>
</evidence>
<reference evidence="2 3" key="1">
    <citation type="journal article" date="2019" name="Sci. Rep.">
        <title>Orb-weaving spider Araneus ventricosus genome elucidates the spidroin gene catalogue.</title>
        <authorList>
            <person name="Kono N."/>
            <person name="Nakamura H."/>
            <person name="Ohtoshi R."/>
            <person name="Moran D.A.P."/>
            <person name="Shinohara A."/>
            <person name="Yoshida Y."/>
            <person name="Fujiwara M."/>
            <person name="Mori M."/>
            <person name="Tomita M."/>
            <person name="Arakawa K."/>
        </authorList>
    </citation>
    <scope>NUCLEOTIDE SEQUENCE [LARGE SCALE GENOMIC DNA]</scope>
</reference>
<sequence>MLCAIYRHSPNEYIATGSMLPPNITTDDEMIPELAHPLQSSPHNEDVWHPAYDLPCNRPTCTADLQGSRVSRLEPSDPEAEAIPIGHHGPINPKEKDLIKK</sequence>